<dbReference type="EMBL" id="BMJQ01000009">
    <property type="protein sequence ID" value="GGF27888.1"/>
    <property type="molecule type" value="Genomic_DNA"/>
</dbReference>
<reference evidence="4" key="2">
    <citation type="submission" date="2020-09" db="EMBL/GenBank/DDBJ databases">
        <authorList>
            <person name="Sun Q."/>
            <person name="Zhou Y."/>
        </authorList>
    </citation>
    <scope>NUCLEOTIDE SEQUENCE</scope>
    <source>
        <strain evidence="4">CGMCC 1.15725</strain>
    </source>
</reference>
<dbReference type="PANTHER" id="PTHR44591">
    <property type="entry name" value="STRESS RESPONSE REGULATOR PROTEIN 1"/>
    <property type="match status" value="1"/>
</dbReference>
<evidence type="ECO:0000313" key="4">
    <source>
        <dbReference type="EMBL" id="GGF27888.1"/>
    </source>
</evidence>
<feature type="domain" description="Response regulatory" evidence="3">
    <location>
        <begin position="7"/>
        <end position="120"/>
    </location>
</feature>
<organism evidence="4 5">
    <name type="scientific">Aliidongia dinghuensis</name>
    <dbReference type="NCBI Taxonomy" id="1867774"/>
    <lineage>
        <taxon>Bacteria</taxon>
        <taxon>Pseudomonadati</taxon>
        <taxon>Pseudomonadota</taxon>
        <taxon>Alphaproteobacteria</taxon>
        <taxon>Rhodospirillales</taxon>
        <taxon>Dongiaceae</taxon>
        <taxon>Aliidongia</taxon>
    </lineage>
</organism>
<comment type="caution">
    <text evidence="4">The sequence shown here is derived from an EMBL/GenBank/DDBJ whole genome shotgun (WGS) entry which is preliminary data.</text>
</comment>
<feature type="modified residue" description="4-aspartylphosphate" evidence="2">
    <location>
        <position position="57"/>
    </location>
</feature>
<dbReference type="Pfam" id="PF00072">
    <property type="entry name" value="Response_reg"/>
    <property type="match status" value="1"/>
</dbReference>
<dbReference type="PROSITE" id="PS50110">
    <property type="entry name" value="RESPONSE_REGULATORY"/>
    <property type="match status" value="1"/>
</dbReference>
<dbReference type="SMART" id="SM00448">
    <property type="entry name" value="REC"/>
    <property type="match status" value="1"/>
</dbReference>
<dbReference type="SUPFAM" id="SSF52172">
    <property type="entry name" value="CheY-like"/>
    <property type="match status" value="1"/>
</dbReference>
<evidence type="ECO:0000256" key="2">
    <source>
        <dbReference type="PROSITE-ProRule" id="PRU00169"/>
    </source>
</evidence>
<dbReference type="Gene3D" id="3.40.50.2300">
    <property type="match status" value="1"/>
</dbReference>
<gene>
    <name evidence="4" type="ORF">GCM10011611_37350</name>
</gene>
<dbReference type="GO" id="GO:0000160">
    <property type="term" value="P:phosphorelay signal transduction system"/>
    <property type="evidence" value="ECO:0007669"/>
    <property type="project" value="InterPro"/>
</dbReference>
<sequence length="123" mass="13244">MEQRNPTILLVDDDADIRNVTRALLESLGYVVIDVPHPAAALEIVSGPAQIDLVFTDIQMPDMSGFELASRIASLRPGLPVVYATGFTGVFAENDNHPPGPIVAKPYRMATLRSVVDSSLTGR</sequence>
<dbReference type="InterPro" id="IPR001789">
    <property type="entry name" value="Sig_transdc_resp-reg_receiver"/>
</dbReference>
<reference evidence="4" key="1">
    <citation type="journal article" date="2014" name="Int. J. Syst. Evol. Microbiol.">
        <title>Complete genome sequence of Corynebacterium casei LMG S-19264T (=DSM 44701T), isolated from a smear-ripened cheese.</title>
        <authorList>
            <consortium name="US DOE Joint Genome Institute (JGI-PGF)"/>
            <person name="Walter F."/>
            <person name="Albersmeier A."/>
            <person name="Kalinowski J."/>
            <person name="Ruckert C."/>
        </authorList>
    </citation>
    <scope>NUCLEOTIDE SEQUENCE</scope>
    <source>
        <strain evidence="4">CGMCC 1.15725</strain>
    </source>
</reference>
<dbReference type="PANTHER" id="PTHR44591:SF3">
    <property type="entry name" value="RESPONSE REGULATORY DOMAIN-CONTAINING PROTEIN"/>
    <property type="match status" value="1"/>
</dbReference>
<proteinExistence type="predicted"/>
<evidence type="ECO:0000313" key="5">
    <source>
        <dbReference type="Proteomes" id="UP000646365"/>
    </source>
</evidence>
<keyword evidence="1 2" id="KW-0597">Phosphoprotein</keyword>
<dbReference type="Proteomes" id="UP000646365">
    <property type="component" value="Unassembled WGS sequence"/>
</dbReference>
<accession>A0A8J3E369</accession>
<evidence type="ECO:0000256" key="1">
    <source>
        <dbReference type="ARBA" id="ARBA00022553"/>
    </source>
</evidence>
<dbReference type="AlphaFoldDB" id="A0A8J3E369"/>
<protein>
    <recommendedName>
        <fullName evidence="3">Response regulatory domain-containing protein</fullName>
    </recommendedName>
</protein>
<keyword evidence="5" id="KW-1185">Reference proteome</keyword>
<dbReference type="RefSeq" id="WP_189048482.1">
    <property type="nucleotide sequence ID" value="NZ_BMJQ01000009.1"/>
</dbReference>
<evidence type="ECO:0000259" key="3">
    <source>
        <dbReference type="PROSITE" id="PS50110"/>
    </source>
</evidence>
<dbReference type="InterPro" id="IPR050595">
    <property type="entry name" value="Bact_response_regulator"/>
</dbReference>
<name>A0A8J3E369_9PROT</name>
<dbReference type="InterPro" id="IPR011006">
    <property type="entry name" value="CheY-like_superfamily"/>
</dbReference>